<protein>
    <recommendedName>
        <fullName evidence="2">Tyrosine specific protein phosphatases domain-containing protein</fullName>
    </recommendedName>
</protein>
<evidence type="ECO:0000259" key="2">
    <source>
        <dbReference type="PROSITE" id="PS50056"/>
    </source>
</evidence>
<dbReference type="PANTHER" id="PTHR31126">
    <property type="entry name" value="TYROSINE-PROTEIN PHOSPHATASE"/>
    <property type="match status" value="1"/>
</dbReference>
<dbReference type="Proteomes" id="UP000782705">
    <property type="component" value="Unassembled WGS sequence"/>
</dbReference>
<dbReference type="InterPro" id="IPR016130">
    <property type="entry name" value="Tyr_Pase_AS"/>
</dbReference>
<keyword evidence="4" id="KW-1185">Reference proteome</keyword>
<name>A0ABQ6YYA8_9ENTE</name>
<dbReference type="Pfam" id="PF13350">
    <property type="entry name" value="Y_phosphatase3"/>
    <property type="match status" value="1"/>
</dbReference>
<dbReference type="SUPFAM" id="SSF52799">
    <property type="entry name" value="(Phosphotyrosine protein) phosphatases II"/>
    <property type="match status" value="1"/>
</dbReference>
<dbReference type="PROSITE" id="PS00383">
    <property type="entry name" value="TYR_PHOSPHATASE_1"/>
    <property type="match status" value="1"/>
</dbReference>
<dbReference type="Gene3D" id="3.90.190.10">
    <property type="entry name" value="Protein tyrosine phosphatase superfamily"/>
    <property type="match status" value="1"/>
</dbReference>
<dbReference type="EMBL" id="MAEL01000044">
    <property type="protein sequence ID" value="KAF1303063.1"/>
    <property type="molecule type" value="Genomic_DNA"/>
</dbReference>
<dbReference type="RefSeq" id="WP_161902434.1">
    <property type="nucleotide sequence ID" value="NZ_MAEL01000044.1"/>
</dbReference>
<evidence type="ECO:0000313" key="3">
    <source>
        <dbReference type="EMBL" id="KAF1303063.1"/>
    </source>
</evidence>
<proteinExistence type="inferred from homology"/>
<dbReference type="InterPro" id="IPR000387">
    <property type="entry name" value="Tyr_Pase_dom"/>
</dbReference>
<reference evidence="3 4" key="1">
    <citation type="submission" date="2016-06" db="EMBL/GenBank/DDBJ databases">
        <title>Four novel species of enterococci isolated from chicken manure.</title>
        <authorList>
            <person name="Van Tyne D."/>
        </authorList>
    </citation>
    <scope>NUCLEOTIDE SEQUENCE [LARGE SCALE GENOMIC DNA]</scope>
    <source>
        <strain evidence="3 4">CU12B</strain>
    </source>
</reference>
<comment type="similarity">
    <text evidence="1">Belongs to the protein-tyrosine phosphatase family.</text>
</comment>
<dbReference type="InterPro" id="IPR026893">
    <property type="entry name" value="Tyr/Ser_Pase_IphP-type"/>
</dbReference>
<sequence>MNYVRLPLENTYNTRELGGYQTSNGMTAWKTFLRSDDLKNLSENDLQFLVDYGVSTVIDLRGEKENQEGPHPKESSFYYYNIPLASENAVNMELPLADFRFEDFYIQMLLDKQSGIRQIFTILAEASNAVLFHCAAGKDRTGVVAALILGSVGVSNADIIANYQITHTYLSVNPSFAKSLAPMTELLRSDAEVMASTLAFIEQTFESIPAYLRQIGVTEDELAAIERKFSVQLVSTK</sequence>
<dbReference type="PANTHER" id="PTHR31126:SF1">
    <property type="entry name" value="TYROSINE SPECIFIC PROTEIN PHOSPHATASES DOMAIN-CONTAINING PROTEIN"/>
    <property type="match status" value="1"/>
</dbReference>
<organism evidence="3 4">
    <name type="scientific">Candidatus Enterococcus willemsii</name>
    <dbReference type="NCBI Taxonomy" id="1857215"/>
    <lineage>
        <taxon>Bacteria</taxon>
        <taxon>Bacillati</taxon>
        <taxon>Bacillota</taxon>
        <taxon>Bacilli</taxon>
        <taxon>Lactobacillales</taxon>
        <taxon>Enterococcaceae</taxon>
        <taxon>Enterococcus</taxon>
    </lineage>
</organism>
<comment type="caution">
    <text evidence="3">The sequence shown here is derived from an EMBL/GenBank/DDBJ whole genome shotgun (WGS) entry which is preliminary data.</text>
</comment>
<feature type="domain" description="Tyrosine specific protein phosphatases" evidence="2">
    <location>
        <begin position="110"/>
        <end position="160"/>
    </location>
</feature>
<evidence type="ECO:0000313" key="4">
    <source>
        <dbReference type="Proteomes" id="UP000782705"/>
    </source>
</evidence>
<gene>
    <name evidence="3" type="ORF">BAU17_08000</name>
</gene>
<dbReference type="PROSITE" id="PS50056">
    <property type="entry name" value="TYR_PHOSPHATASE_2"/>
    <property type="match status" value="1"/>
</dbReference>
<dbReference type="InterPro" id="IPR029021">
    <property type="entry name" value="Prot-tyrosine_phosphatase-like"/>
</dbReference>
<accession>A0ABQ6YYA8</accession>
<evidence type="ECO:0000256" key="1">
    <source>
        <dbReference type="ARBA" id="ARBA00009580"/>
    </source>
</evidence>